<dbReference type="EMBL" id="MU267609">
    <property type="protein sequence ID" value="KAH7914789.1"/>
    <property type="molecule type" value="Genomic_DNA"/>
</dbReference>
<comment type="caution">
    <text evidence="1">The sequence shown here is derived from an EMBL/GenBank/DDBJ whole genome shotgun (WGS) entry which is preliminary data.</text>
</comment>
<proteinExistence type="predicted"/>
<sequence>MPDITTVRAEIKAWEREFRNNHHRDPSVQDIKYQPSIAEKYKLYKKLSKATVDHAPSAGQSSSHPPSTPPRSQTRPSRSGIITKPRAVEPVAPLPGFNPFSPVKDKGKKLDRSHLLGSSHAPKTTSNPFATPSKNKSKPPTHLRSVSPDPFPPIQPFMAASSSSRPEQFPAPNTAVSRARKRLRGEPVSPSPNKQKRQRVGSKTVLPFPRLTSPQSSDDDESDDGKAGLGEHNSSFVIDSPVKAPVGGKSFKLLFDDVAPSTALPKISSSLSRTQAKDNTDIAAFFADGDANDHAIREAAKQKGKINAARQNIGLKRGRSGRIDEKSSLNNTFPAREDAFSNNTSLSGSTSLRQTNITLTAQSTLSHSIQARSSTKRALHDEKLTSESIDQDASHARELSLLPPSPTPDQSSSSYRVQKKGKAPMASGRKKARVAETEEGGGEDEDDENSSGEVTTVKVVNRFYAQKTSENANALDWDPILSYSAHNHDPQGDRGTDLASHQETGTFQVDLPDKFRLVLAISPSRRGASKEEHVVRGLLHGSRVGHYDASKGGDIWEVGEGDEDTRIETEGEDDWEGEPVPWEVGEL</sequence>
<organism evidence="1 2">
    <name type="scientific">Hygrophoropsis aurantiaca</name>
    <dbReference type="NCBI Taxonomy" id="72124"/>
    <lineage>
        <taxon>Eukaryota</taxon>
        <taxon>Fungi</taxon>
        <taxon>Dikarya</taxon>
        <taxon>Basidiomycota</taxon>
        <taxon>Agaricomycotina</taxon>
        <taxon>Agaricomycetes</taxon>
        <taxon>Agaricomycetidae</taxon>
        <taxon>Boletales</taxon>
        <taxon>Coniophorineae</taxon>
        <taxon>Hygrophoropsidaceae</taxon>
        <taxon>Hygrophoropsis</taxon>
    </lineage>
</organism>
<evidence type="ECO:0000313" key="1">
    <source>
        <dbReference type="EMBL" id="KAH7914789.1"/>
    </source>
</evidence>
<protein>
    <submittedName>
        <fullName evidence="1">DNA replication and checkpoint protein-domain-containing protein</fullName>
    </submittedName>
</protein>
<name>A0ACB8ANN7_9AGAM</name>
<evidence type="ECO:0000313" key="2">
    <source>
        <dbReference type="Proteomes" id="UP000790377"/>
    </source>
</evidence>
<dbReference type="Proteomes" id="UP000790377">
    <property type="component" value="Unassembled WGS sequence"/>
</dbReference>
<keyword evidence="2" id="KW-1185">Reference proteome</keyword>
<accession>A0ACB8ANN7</accession>
<gene>
    <name evidence="1" type="ORF">BJ138DRAFT_1143266</name>
</gene>
<reference evidence="1" key="1">
    <citation type="journal article" date="2021" name="New Phytol.">
        <title>Evolutionary innovations through gain and loss of genes in the ectomycorrhizal Boletales.</title>
        <authorList>
            <person name="Wu G."/>
            <person name="Miyauchi S."/>
            <person name="Morin E."/>
            <person name="Kuo A."/>
            <person name="Drula E."/>
            <person name="Varga T."/>
            <person name="Kohler A."/>
            <person name="Feng B."/>
            <person name="Cao Y."/>
            <person name="Lipzen A."/>
            <person name="Daum C."/>
            <person name="Hundley H."/>
            <person name="Pangilinan J."/>
            <person name="Johnson J."/>
            <person name="Barry K."/>
            <person name="LaButti K."/>
            <person name="Ng V."/>
            <person name="Ahrendt S."/>
            <person name="Min B."/>
            <person name="Choi I.G."/>
            <person name="Park H."/>
            <person name="Plett J.M."/>
            <person name="Magnuson J."/>
            <person name="Spatafora J.W."/>
            <person name="Nagy L.G."/>
            <person name="Henrissat B."/>
            <person name="Grigoriev I.V."/>
            <person name="Yang Z.L."/>
            <person name="Xu J."/>
            <person name="Martin F.M."/>
        </authorList>
    </citation>
    <scope>NUCLEOTIDE SEQUENCE</scope>
    <source>
        <strain evidence="1">ATCC 28755</strain>
    </source>
</reference>